<dbReference type="Gene3D" id="2.160.10.10">
    <property type="entry name" value="Hexapeptide repeat proteins"/>
    <property type="match status" value="1"/>
</dbReference>
<organism evidence="1 2">
    <name type="scientific">Hafnia alvei FB1</name>
    <dbReference type="NCBI Taxonomy" id="1453496"/>
    <lineage>
        <taxon>Bacteria</taxon>
        <taxon>Pseudomonadati</taxon>
        <taxon>Pseudomonadota</taxon>
        <taxon>Gammaproteobacteria</taxon>
        <taxon>Enterobacterales</taxon>
        <taxon>Hafniaceae</taxon>
        <taxon>Hafnia</taxon>
    </lineage>
</organism>
<gene>
    <name evidence="1" type="ORF">AT03_11150</name>
</gene>
<dbReference type="OrthoDB" id="9815592at2"/>
<keyword evidence="2" id="KW-1185">Reference proteome</keyword>
<accession>A0A097R2C6</accession>
<proteinExistence type="predicted"/>
<dbReference type="eggNOG" id="COG0110">
    <property type="taxonomic scope" value="Bacteria"/>
</dbReference>
<protein>
    <submittedName>
        <fullName evidence="1">Uncharacterized protein</fullName>
    </submittedName>
</protein>
<sequence length="73" mass="8365">MKEKHWSKTELKDVPPYAIVGGNPAKLIRYRFSDADIVRILALNIYSRPEAEIEKIKLLLSSNDLDALERVLV</sequence>
<dbReference type="AlphaFoldDB" id="A0A097R2C6"/>
<dbReference type="InterPro" id="IPR011004">
    <property type="entry name" value="Trimer_LpxA-like_sf"/>
</dbReference>
<dbReference type="SUPFAM" id="SSF51161">
    <property type="entry name" value="Trimeric LpxA-like enzymes"/>
    <property type="match status" value="1"/>
</dbReference>
<dbReference type="Proteomes" id="UP000029986">
    <property type="component" value="Chromosome"/>
</dbReference>
<evidence type="ECO:0000313" key="2">
    <source>
        <dbReference type="Proteomes" id="UP000029986"/>
    </source>
</evidence>
<dbReference type="EMBL" id="CP009706">
    <property type="protein sequence ID" value="AIU72879.1"/>
    <property type="molecule type" value="Genomic_DNA"/>
</dbReference>
<dbReference type="HOGENOM" id="CLU_2699562_0_0_6"/>
<dbReference type="KEGG" id="hav:AT03_11150"/>
<dbReference type="RefSeq" id="WP_025801365.1">
    <property type="nucleotide sequence ID" value="NZ_CP009706.1"/>
</dbReference>
<dbReference type="PATRIC" id="fig|1453496.5.peg.2248"/>
<reference evidence="1 2" key="1">
    <citation type="journal article" date="2014" name="Gut Pathog.">
        <title>Gene clusters of Hafnia alvei strain FB1 important in survival and pathogenesis: a draft genome perspective.</title>
        <authorList>
            <person name="Tan J.Y."/>
            <person name="Yin W.F."/>
            <person name="Chan K.G."/>
        </authorList>
    </citation>
    <scope>NUCLEOTIDE SEQUENCE [LARGE SCALE GENOMIC DNA]</scope>
    <source>
        <strain evidence="1 2">FB1</strain>
    </source>
</reference>
<evidence type="ECO:0000313" key="1">
    <source>
        <dbReference type="EMBL" id="AIU72879.1"/>
    </source>
</evidence>
<name>A0A097R2C6_HAFAL</name>